<dbReference type="GO" id="GO:0061542">
    <property type="term" value="F:3-demethylubiquinol 3-O-methyltransferase activity"/>
    <property type="evidence" value="ECO:0007669"/>
    <property type="project" value="UniProtKB-UniRule"/>
</dbReference>
<gene>
    <name evidence="5" type="primary">ubiG</name>
    <name evidence="6" type="ORF">DFR30_1337</name>
</gene>
<feature type="binding site" evidence="5">
    <location>
        <position position="59"/>
    </location>
    <ligand>
        <name>S-adenosyl-L-methionine</name>
        <dbReference type="ChEBI" id="CHEBI:59789"/>
    </ligand>
</feature>
<evidence type="ECO:0000256" key="1">
    <source>
        <dbReference type="ARBA" id="ARBA00022603"/>
    </source>
</evidence>
<comment type="pathway">
    <text evidence="5">Cofactor biosynthesis; ubiquinone biosynthesis.</text>
</comment>
<feature type="binding site" evidence="5">
    <location>
        <position position="80"/>
    </location>
    <ligand>
        <name>S-adenosyl-L-methionine</name>
        <dbReference type="ChEBI" id="CHEBI:59789"/>
    </ligand>
</feature>
<feature type="binding site" evidence="5">
    <location>
        <position position="124"/>
    </location>
    <ligand>
        <name>S-adenosyl-L-methionine</name>
        <dbReference type="ChEBI" id="CHEBI:59789"/>
    </ligand>
</feature>
<feature type="binding site" evidence="5">
    <location>
        <position position="40"/>
    </location>
    <ligand>
        <name>S-adenosyl-L-methionine</name>
        <dbReference type="ChEBI" id="CHEBI:59789"/>
    </ligand>
</feature>
<reference evidence="6 7" key="1">
    <citation type="submission" date="2019-03" db="EMBL/GenBank/DDBJ databases">
        <title>Genomic Encyclopedia of Type Strains, Phase IV (KMG-IV): sequencing the most valuable type-strain genomes for metagenomic binning, comparative biology and taxonomic classification.</title>
        <authorList>
            <person name="Goeker M."/>
        </authorList>
    </citation>
    <scope>NUCLEOTIDE SEQUENCE [LARGE SCALE GENOMIC DNA]</scope>
    <source>
        <strain evidence="6 7">DSM 19610</strain>
    </source>
</reference>
<dbReference type="Proteomes" id="UP000295707">
    <property type="component" value="Unassembled WGS sequence"/>
</dbReference>
<evidence type="ECO:0000313" key="6">
    <source>
        <dbReference type="EMBL" id="TCK18078.1"/>
    </source>
</evidence>
<evidence type="ECO:0000256" key="5">
    <source>
        <dbReference type="HAMAP-Rule" id="MF_00472"/>
    </source>
</evidence>
<keyword evidence="2 5" id="KW-0808">Transferase</keyword>
<dbReference type="PANTHER" id="PTHR43464:SF19">
    <property type="entry name" value="UBIQUINONE BIOSYNTHESIS O-METHYLTRANSFERASE, MITOCHONDRIAL"/>
    <property type="match status" value="1"/>
</dbReference>
<organism evidence="6 7">
    <name type="scientific">Thiogranum longum</name>
    <dbReference type="NCBI Taxonomy" id="1537524"/>
    <lineage>
        <taxon>Bacteria</taxon>
        <taxon>Pseudomonadati</taxon>
        <taxon>Pseudomonadota</taxon>
        <taxon>Gammaproteobacteria</taxon>
        <taxon>Chromatiales</taxon>
        <taxon>Ectothiorhodospiraceae</taxon>
        <taxon>Thiogranum</taxon>
    </lineage>
</organism>
<keyword evidence="7" id="KW-1185">Reference proteome</keyword>
<dbReference type="RefSeq" id="WP_132971907.1">
    <property type="nucleotide sequence ID" value="NZ_SMFX01000001.1"/>
</dbReference>
<dbReference type="EC" id="2.1.1.64" evidence="5"/>
<evidence type="ECO:0000256" key="2">
    <source>
        <dbReference type="ARBA" id="ARBA00022679"/>
    </source>
</evidence>
<keyword evidence="6" id="KW-0830">Ubiquinone</keyword>
<dbReference type="EMBL" id="SMFX01000001">
    <property type="protein sequence ID" value="TCK18078.1"/>
    <property type="molecule type" value="Genomic_DNA"/>
</dbReference>
<keyword evidence="4 5" id="KW-0949">S-adenosyl-L-methionine</keyword>
<protein>
    <recommendedName>
        <fullName evidence="5">Ubiquinone biosynthesis O-methyltransferase</fullName>
    </recommendedName>
    <alternativeName>
        <fullName evidence="5">2-polyprenyl-6-hydroxyphenol methylase</fullName>
        <ecNumber evidence="5">2.1.1.222</ecNumber>
    </alternativeName>
    <alternativeName>
        <fullName evidence="5">3-demethylubiquinone 3-O-methyltransferase</fullName>
        <ecNumber evidence="5">2.1.1.64</ecNumber>
    </alternativeName>
</protein>
<dbReference type="SUPFAM" id="SSF53335">
    <property type="entry name" value="S-adenosyl-L-methionine-dependent methyltransferases"/>
    <property type="match status" value="1"/>
</dbReference>
<evidence type="ECO:0000256" key="3">
    <source>
        <dbReference type="ARBA" id="ARBA00022688"/>
    </source>
</evidence>
<keyword evidence="3 5" id="KW-0831">Ubiquinone biosynthesis</keyword>
<dbReference type="OrthoDB" id="9801538at2"/>
<dbReference type="Pfam" id="PF13489">
    <property type="entry name" value="Methyltransf_23"/>
    <property type="match status" value="1"/>
</dbReference>
<keyword evidence="1 5" id="KW-0489">Methyltransferase</keyword>
<dbReference type="PANTHER" id="PTHR43464">
    <property type="entry name" value="METHYLTRANSFERASE"/>
    <property type="match status" value="1"/>
</dbReference>
<dbReference type="HAMAP" id="MF_00472">
    <property type="entry name" value="UbiG"/>
    <property type="match status" value="1"/>
</dbReference>
<comment type="catalytic activity">
    <reaction evidence="5">
        <text>a 3-demethylubiquinol + S-adenosyl-L-methionine = a ubiquinol + S-adenosyl-L-homocysteine + H(+)</text>
        <dbReference type="Rhea" id="RHEA:44380"/>
        <dbReference type="Rhea" id="RHEA-COMP:9566"/>
        <dbReference type="Rhea" id="RHEA-COMP:10914"/>
        <dbReference type="ChEBI" id="CHEBI:15378"/>
        <dbReference type="ChEBI" id="CHEBI:17976"/>
        <dbReference type="ChEBI" id="CHEBI:57856"/>
        <dbReference type="ChEBI" id="CHEBI:59789"/>
        <dbReference type="ChEBI" id="CHEBI:84422"/>
        <dbReference type="EC" id="2.1.1.64"/>
    </reaction>
</comment>
<dbReference type="NCBIfam" id="TIGR01983">
    <property type="entry name" value="UbiG"/>
    <property type="match status" value="1"/>
</dbReference>
<dbReference type="AlphaFoldDB" id="A0A4R1H9U0"/>
<dbReference type="CDD" id="cd02440">
    <property type="entry name" value="AdoMet_MTases"/>
    <property type="match status" value="1"/>
</dbReference>
<comment type="similarity">
    <text evidence="5">Belongs to the methyltransferase superfamily. UbiG/COQ3 family.</text>
</comment>
<evidence type="ECO:0000313" key="7">
    <source>
        <dbReference type="Proteomes" id="UP000295707"/>
    </source>
</evidence>
<comment type="caution">
    <text evidence="6">The sequence shown here is derived from an EMBL/GenBank/DDBJ whole genome shotgun (WGS) entry which is preliminary data.</text>
</comment>
<dbReference type="UniPathway" id="UPA00232"/>
<accession>A0A4R1H9U0</accession>
<dbReference type="InterPro" id="IPR010233">
    <property type="entry name" value="UbiG_MeTrfase"/>
</dbReference>
<dbReference type="GO" id="GO:0010420">
    <property type="term" value="F:polyprenyldihydroxybenzoate methyltransferase activity"/>
    <property type="evidence" value="ECO:0007669"/>
    <property type="project" value="InterPro"/>
</dbReference>
<comment type="catalytic activity">
    <reaction evidence="5">
        <text>a 3-(all-trans-polyprenyl)benzene-1,2-diol + S-adenosyl-L-methionine = a 2-methoxy-6-(all-trans-polyprenyl)phenol + S-adenosyl-L-homocysteine + H(+)</text>
        <dbReference type="Rhea" id="RHEA:31411"/>
        <dbReference type="Rhea" id="RHEA-COMP:9550"/>
        <dbReference type="Rhea" id="RHEA-COMP:9551"/>
        <dbReference type="ChEBI" id="CHEBI:15378"/>
        <dbReference type="ChEBI" id="CHEBI:57856"/>
        <dbReference type="ChEBI" id="CHEBI:59789"/>
        <dbReference type="ChEBI" id="CHEBI:62729"/>
        <dbReference type="ChEBI" id="CHEBI:62731"/>
        <dbReference type="EC" id="2.1.1.222"/>
    </reaction>
</comment>
<evidence type="ECO:0000256" key="4">
    <source>
        <dbReference type="ARBA" id="ARBA00022691"/>
    </source>
</evidence>
<dbReference type="EC" id="2.1.1.222" evidence="5"/>
<dbReference type="Gene3D" id="3.40.50.150">
    <property type="entry name" value="Vaccinia Virus protein VP39"/>
    <property type="match status" value="1"/>
</dbReference>
<name>A0A4R1H9U0_9GAMM</name>
<dbReference type="GO" id="GO:0032259">
    <property type="term" value="P:methylation"/>
    <property type="evidence" value="ECO:0007669"/>
    <property type="project" value="UniProtKB-KW"/>
</dbReference>
<dbReference type="FunFam" id="3.40.50.150:FF:000028">
    <property type="entry name" value="Ubiquinone biosynthesis O-methyltransferase"/>
    <property type="match status" value="1"/>
</dbReference>
<dbReference type="GO" id="GO:0102208">
    <property type="term" value="F:2-polyprenyl-6-hydroxyphenol methylase activity"/>
    <property type="evidence" value="ECO:0007669"/>
    <property type="project" value="UniProtKB-EC"/>
</dbReference>
<dbReference type="InterPro" id="IPR029063">
    <property type="entry name" value="SAM-dependent_MTases_sf"/>
</dbReference>
<proteinExistence type="inferred from homology"/>
<comment type="function">
    <text evidence="5">O-methyltransferase that catalyzes the 2 O-methylation steps in the ubiquinone biosynthetic pathway.</text>
</comment>
<sequence>MNNATHNVDAAEISKFEALASRWWDPNSEFKPLHDINPLRIDYIDQRAPLAGCKVIDVGCGGGLLSEGMALRGALVTGIDMGEAPLTVARLHQHESGVQVDYQRITAESMSAGHPGAFDTVTCLEMLEHVPDPASVIQACADLVKPGGDVFFSTINRNPKAYMLAIVGAEYLLRMLPRGTHDYRKFIRPSEMERWSRGAGLQLQDLTGMTYNPLTGEYRLGNDVDVNYLAWFRKTD</sequence>